<feature type="compositionally biased region" description="Polar residues" evidence="1">
    <location>
        <begin position="1"/>
        <end position="10"/>
    </location>
</feature>
<gene>
    <name evidence="2" type="ORF">Clacol_004095</name>
</gene>
<keyword evidence="3" id="KW-1185">Reference proteome</keyword>
<dbReference type="AlphaFoldDB" id="A0AAV5A5F1"/>
<dbReference type="EMBL" id="BPWL01000004">
    <property type="protein sequence ID" value="GJJ09871.1"/>
    <property type="molecule type" value="Genomic_DNA"/>
</dbReference>
<reference evidence="2" key="1">
    <citation type="submission" date="2021-10" db="EMBL/GenBank/DDBJ databases">
        <title>De novo Genome Assembly of Clathrus columnatus (Basidiomycota, Fungi) Using Illumina and Nanopore Sequence Data.</title>
        <authorList>
            <person name="Ogiso-Tanaka E."/>
            <person name="Itagaki H."/>
            <person name="Hosoya T."/>
            <person name="Hosaka K."/>
        </authorList>
    </citation>
    <scope>NUCLEOTIDE SEQUENCE</scope>
    <source>
        <strain evidence="2">MO-923</strain>
    </source>
</reference>
<evidence type="ECO:0000313" key="3">
    <source>
        <dbReference type="Proteomes" id="UP001050691"/>
    </source>
</evidence>
<feature type="region of interest" description="Disordered" evidence="1">
    <location>
        <begin position="1"/>
        <end position="28"/>
    </location>
</feature>
<evidence type="ECO:0000256" key="1">
    <source>
        <dbReference type="SAM" id="MobiDB-lite"/>
    </source>
</evidence>
<accession>A0AAV5A5F1</accession>
<evidence type="ECO:0000313" key="2">
    <source>
        <dbReference type="EMBL" id="GJJ09871.1"/>
    </source>
</evidence>
<organism evidence="2 3">
    <name type="scientific">Clathrus columnatus</name>
    <dbReference type="NCBI Taxonomy" id="1419009"/>
    <lineage>
        <taxon>Eukaryota</taxon>
        <taxon>Fungi</taxon>
        <taxon>Dikarya</taxon>
        <taxon>Basidiomycota</taxon>
        <taxon>Agaricomycotina</taxon>
        <taxon>Agaricomycetes</taxon>
        <taxon>Phallomycetidae</taxon>
        <taxon>Phallales</taxon>
        <taxon>Clathraceae</taxon>
        <taxon>Clathrus</taxon>
    </lineage>
</organism>
<protein>
    <submittedName>
        <fullName evidence="2">Uncharacterized protein</fullName>
    </submittedName>
</protein>
<comment type="caution">
    <text evidence="2">The sequence shown here is derived from an EMBL/GenBank/DDBJ whole genome shotgun (WGS) entry which is preliminary data.</text>
</comment>
<name>A0AAV5A5F1_9AGAM</name>
<proteinExistence type="predicted"/>
<dbReference type="Proteomes" id="UP001050691">
    <property type="component" value="Unassembled WGS sequence"/>
</dbReference>
<sequence length="239" mass="27416">MERYLTNITESPPPRIIPGVERSRPPSYSPELATLLTSTHSRTLTKPLKHTALKNPPTLPERANPSSEEARILGPFSKRREVNIRWRYHTGEIKRTYYPLELSEPDDPEYKHNLRGTGAECLALLKEVEDLARSPLPIPGRKRDAKADTANLVTHPYQQEKFDSSLPNRFLRRRYRELLARIPILIPDKNTQYGAKTTWSPLALVSSDRNVVQYGIASEEDIDWIIKADKADKEARNKK</sequence>